<reference evidence="1 2" key="1">
    <citation type="submission" date="2021-06" db="EMBL/GenBank/DDBJ databases">
        <authorList>
            <person name="Kallberg Y."/>
            <person name="Tangrot J."/>
            <person name="Rosling A."/>
        </authorList>
    </citation>
    <scope>NUCLEOTIDE SEQUENCE [LARGE SCALE GENOMIC DNA]</scope>
    <source>
        <strain evidence="1 2">120-4 pot B 10/14</strain>
    </source>
</reference>
<evidence type="ECO:0000313" key="1">
    <source>
        <dbReference type="EMBL" id="CAG8752928.1"/>
    </source>
</evidence>
<name>A0ABN7VBK7_GIGMA</name>
<accession>A0ABN7VBK7</accession>
<sequence>MGETTIISKVELREFNQKEKEKIETILTEQGEIMMFKNSNEVEREASQNYLKYNSQKSTETIDKKDKIDENDCSRIEELTKEFRLDNNSVNGTVVDKSNELKDFLEKKPCILHAKMVERDIGKCYQNRTQKFADTNVAKRVFKIGGCYQSIIWKVPRIPI</sequence>
<protein>
    <submittedName>
        <fullName evidence="1">7384_t:CDS:1</fullName>
    </submittedName>
</protein>
<dbReference type="Proteomes" id="UP000789901">
    <property type="component" value="Unassembled WGS sequence"/>
</dbReference>
<evidence type="ECO:0000313" key="2">
    <source>
        <dbReference type="Proteomes" id="UP000789901"/>
    </source>
</evidence>
<proteinExistence type="predicted"/>
<dbReference type="EMBL" id="CAJVQB010012117">
    <property type="protein sequence ID" value="CAG8752928.1"/>
    <property type="molecule type" value="Genomic_DNA"/>
</dbReference>
<gene>
    <name evidence="1" type="ORF">GMARGA_LOCUS16600</name>
</gene>
<comment type="caution">
    <text evidence="1">The sequence shown here is derived from an EMBL/GenBank/DDBJ whole genome shotgun (WGS) entry which is preliminary data.</text>
</comment>
<organism evidence="1 2">
    <name type="scientific">Gigaspora margarita</name>
    <dbReference type="NCBI Taxonomy" id="4874"/>
    <lineage>
        <taxon>Eukaryota</taxon>
        <taxon>Fungi</taxon>
        <taxon>Fungi incertae sedis</taxon>
        <taxon>Mucoromycota</taxon>
        <taxon>Glomeromycotina</taxon>
        <taxon>Glomeromycetes</taxon>
        <taxon>Diversisporales</taxon>
        <taxon>Gigasporaceae</taxon>
        <taxon>Gigaspora</taxon>
    </lineage>
</organism>
<keyword evidence="2" id="KW-1185">Reference proteome</keyword>